<protein>
    <submittedName>
        <fullName evidence="1">Uncharacterized protein</fullName>
    </submittedName>
</protein>
<dbReference type="Proteomes" id="UP000607559">
    <property type="component" value="Unassembled WGS sequence"/>
</dbReference>
<sequence length="90" mass="10357">MAKMSKNSIAKKLILSGEIKTLPELLSVVDETPFSRDIGTTPERFSRLLDNPTLFRFADVYNMASTLGVDSKIILEMIHEYNLQKQKRRR</sequence>
<reference evidence="1" key="1">
    <citation type="journal article" date="2014" name="Int. J. Syst. Evol. Microbiol.">
        <title>Complete genome sequence of Corynebacterium casei LMG S-19264T (=DSM 44701T), isolated from a smear-ripened cheese.</title>
        <authorList>
            <consortium name="US DOE Joint Genome Institute (JGI-PGF)"/>
            <person name="Walter F."/>
            <person name="Albersmeier A."/>
            <person name="Kalinowski J."/>
            <person name="Ruckert C."/>
        </authorList>
    </citation>
    <scope>NUCLEOTIDE SEQUENCE</scope>
    <source>
        <strain evidence="1">CGMCC 1.15448</strain>
    </source>
</reference>
<name>A0A8J2XUF8_9BACT</name>
<evidence type="ECO:0000313" key="2">
    <source>
        <dbReference type="Proteomes" id="UP000607559"/>
    </source>
</evidence>
<accession>A0A8J2XUF8</accession>
<dbReference type="EMBL" id="BMJC01000004">
    <property type="protein sequence ID" value="GGB12211.1"/>
    <property type="molecule type" value="Genomic_DNA"/>
</dbReference>
<dbReference type="AlphaFoldDB" id="A0A8J2XUF8"/>
<reference evidence="1" key="2">
    <citation type="submission" date="2020-09" db="EMBL/GenBank/DDBJ databases">
        <authorList>
            <person name="Sun Q."/>
            <person name="Zhou Y."/>
        </authorList>
    </citation>
    <scope>NUCLEOTIDE SEQUENCE</scope>
    <source>
        <strain evidence="1">CGMCC 1.15448</strain>
    </source>
</reference>
<keyword evidence="2" id="KW-1185">Reference proteome</keyword>
<evidence type="ECO:0000313" key="1">
    <source>
        <dbReference type="EMBL" id="GGB12211.1"/>
    </source>
</evidence>
<comment type="caution">
    <text evidence="1">The sequence shown here is derived from an EMBL/GenBank/DDBJ whole genome shotgun (WGS) entry which is preliminary data.</text>
</comment>
<organism evidence="1 2">
    <name type="scientific">Puia dinghuensis</name>
    <dbReference type="NCBI Taxonomy" id="1792502"/>
    <lineage>
        <taxon>Bacteria</taxon>
        <taxon>Pseudomonadati</taxon>
        <taxon>Bacteroidota</taxon>
        <taxon>Chitinophagia</taxon>
        <taxon>Chitinophagales</taxon>
        <taxon>Chitinophagaceae</taxon>
        <taxon>Puia</taxon>
    </lineage>
</organism>
<proteinExistence type="predicted"/>
<gene>
    <name evidence="1" type="ORF">GCM10011511_39800</name>
</gene>